<evidence type="ECO:0000313" key="2">
    <source>
        <dbReference type="Proteomes" id="UP001443914"/>
    </source>
</evidence>
<dbReference type="PANTHER" id="PTHR38370">
    <property type="entry name" value="BETA-1,4-XYLOSIDASE"/>
    <property type="match status" value="1"/>
</dbReference>
<dbReference type="Proteomes" id="UP001443914">
    <property type="component" value="Unassembled WGS sequence"/>
</dbReference>
<organism evidence="1 2">
    <name type="scientific">Saponaria officinalis</name>
    <name type="common">Common soapwort</name>
    <name type="synonym">Lychnis saponaria</name>
    <dbReference type="NCBI Taxonomy" id="3572"/>
    <lineage>
        <taxon>Eukaryota</taxon>
        <taxon>Viridiplantae</taxon>
        <taxon>Streptophyta</taxon>
        <taxon>Embryophyta</taxon>
        <taxon>Tracheophyta</taxon>
        <taxon>Spermatophyta</taxon>
        <taxon>Magnoliopsida</taxon>
        <taxon>eudicotyledons</taxon>
        <taxon>Gunneridae</taxon>
        <taxon>Pentapetalae</taxon>
        <taxon>Caryophyllales</taxon>
        <taxon>Caryophyllaceae</taxon>
        <taxon>Caryophylleae</taxon>
        <taxon>Saponaria</taxon>
    </lineage>
</organism>
<comment type="caution">
    <text evidence="1">The sequence shown here is derived from an EMBL/GenBank/DDBJ whole genome shotgun (WGS) entry which is preliminary data.</text>
</comment>
<evidence type="ECO:0000313" key="1">
    <source>
        <dbReference type="EMBL" id="KAK9715847.1"/>
    </source>
</evidence>
<dbReference type="PANTHER" id="PTHR38370:SF1">
    <property type="entry name" value="BETA-1,4-XYLOSIDASE"/>
    <property type="match status" value="1"/>
</dbReference>
<dbReference type="AlphaFoldDB" id="A0AAW1KDC8"/>
<keyword evidence="2" id="KW-1185">Reference proteome</keyword>
<proteinExistence type="predicted"/>
<sequence length="101" mass="11645">MEGLIPYVIRAIKRQTLHKNGYRCLSNASRHDYDHLLASAGNSIDNGSSHRRTQSEFRSQDSEDYSQAYVVRNSSINSKGSFFVSPVKRFTSFREKKVHNY</sequence>
<protein>
    <submittedName>
        <fullName evidence="1">Uncharacterized protein</fullName>
    </submittedName>
</protein>
<reference evidence="1" key="1">
    <citation type="submission" date="2024-03" db="EMBL/GenBank/DDBJ databases">
        <title>WGS assembly of Saponaria officinalis var. Norfolk2.</title>
        <authorList>
            <person name="Jenkins J."/>
            <person name="Shu S."/>
            <person name="Grimwood J."/>
            <person name="Barry K."/>
            <person name="Goodstein D."/>
            <person name="Schmutz J."/>
            <person name="Leebens-Mack J."/>
            <person name="Osbourn A."/>
        </authorList>
    </citation>
    <scope>NUCLEOTIDE SEQUENCE [LARGE SCALE GENOMIC DNA]</scope>
    <source>
        <strain evidence="1">JIC</strain>
    </source>
</reference>
<dbReference type="EMBL" id="JBDFQZ010000006">
    <property type="protein sequence ID" value="KAK9715847.1"/>
    <property type="molecule type" value="Genomic_DNA"/>
</dbReference>
<accession>A0AAW1KDC8</accession>
<gene>
    <name evidence="1" type="ORF">RND81_06G193600</name>
</gene>
<name>A0AAW1KDC8_SAPOF</name>